<feature type="repeat" description="PPR" evidence="5">
    <location>
        <begin position="179"/>
        <end position="213"/>
    </location>
</feature>
<keyword evidence="7" id="KW-1185">Reference proteome</keyword>
<dbReference type="PROSITE" id="PS51375">
    <property type="entry name" value="PPR"/>
    <property type="match status" value="2"/>
</dbReference>
<evidence type="ECO:0000256" key="4">
    <source>
        <dbReference type="ARBA" id="ARBA00044511"/>
    </source>
</evidence>
<evidence type="ECO:0008006" key="8">
    <source>
        <dbReference type="Google" id="ProtNLM"/>
    </source>
</evidence>
<gene>
    <name evidence="6" type="ORF">BCR42DRAFT_490299</name>
</gene>
<comment type="similarity">
    <text evidence="1">Belongs to the CCM1 family.</text>
</comment>
<dbReference type="EMBL" id="MCGE01000008">
    <property type="protein sequence ID" value="ORZ19021.1"/>
    <property type="molecule type" value="Genomic_DNA"/>
</dbReference>
<dbReference type="PANTHER" id="PTHR47447">
    <property type="entry name" value="OS03G0856100 PROTEIN"/>
    <property type="match status" value="1"/>
</dbReference>
<keyword evidence="2" id="KW-0677">Repeat</keyword>
<dbReference type="STRING" id="90262.A0A1X2IMM0"/>
<accession>A0A1X2IMM0</accession>
<feature type="repeat" description="PPR" evidence="5">
    <location>
        <begin position="252"/>
        <end position="287"/>
    </location>
</feature>
<dbReference type="AlphaFoldDB" id="A0A1X2IMM0"/>
<evidence type="ECO:0000313" key="7">
    <source>
        <dbReference type="Proteomes" id="UP000193560"/>
    </source>
</evidence>
<dbReference type="Gene3D" id="1.25.40.10">
    <property type="entry name" value="Tetratricopeptide repeat domain"/>
    <property type="match status" value="1"/>
</dbReference>
<sequence length="526" mass="60176">MYVQGGGVQPVFSGELDGELPKKKGKRMNSLVVCLSETESINSLIIVLGHTSQKPFTLYFQQSAKHKSITQRPLWAIPRQQQQQQQQQLRSLSGTQCLQYERSRRKDTDDDISQKKKKFTYKKRLYVNLEGAEERRNRHLYTLPKNTFGTSDRVTQLLKFEGVDTAYEFLTNVPLDLQSTVTWNQLLNQCGTEGRASLAESIFVQMRKRGIEPSERTFAHILTAFVNSNSPKAVERAESWVEKMDTYAIQPTAFHYNTLLNVYGKAEQYNHVVAKVRQMMRDDGLLPYPDHVTLSIALQTAPLLVNNPNKEIKRIWKYISDCLKDDYGYKENRSYQQRASHSPQVSSLQAKVNALQSSDSTFRHDQLLIKEQKKSLDAAKYSREPLEVDDTLVVALIRAIGRSNMKKSGGDGKLDIDDHLKMTMDMMDQLYGIRPSTPKMPLPDTDKSDEFKCFGLAPGVKVLDAIVRYCGAFREFELGEAYFDLALRKFPQLEPDARAYDAYAWMQSNTRRKTFKKSNKNGSGNE</sequence>
<organism evidence="6 7">
    <name type="scientific">Absidia repens</name>
    <dbReference type="NCBI Taxonomy" id="90262"/>
    <lineage>
        <taxon>Eukaryota</taxon>
        <taxon>Fungi</taxon>
        <taxon>Fungi incertae sedis</taxon>
        <taxon>Mucoromycota</taxon>
        <taxon>Mucoromycotina</taxon>
        <taxon>Mucoromycetes</taxon>
        <taxon>Mucorales</taxon>
        <taxon>Cunninghamellaceae</taxon>
        <taxon>Absidia</taxon>
    </lineage>
</organism>
<dbReference type="InterPro" id="IPR002885">
    <property type="entry name" value="PPR_rpt"/>
</dbReference>
<proteinExistence type="inferred from homology"/>
<dbReference type="InterPro" id="IPR011990">
    <property type="entry name" value="TPR-like_helical_dom_sf"/>
</dbReference>
<protein>
    <recommendedName>
        <fullName evidence="8">Pentacotripeptide-repeat region of PRORP domain-containing protein</fullName>
    </recommendedName>
</protein>
<evidence type="ECO:0000256" key="3">
    <source>
        <dbReference type="ARBA" id="ARBA00044493"/>
    </source>
</evidence>
<comment type="caution">
    <text evidence="6">The sequence shown here is derived from an EMBL/GenBank/DDBJ whole genome shotgun (WGS) entry which is preliminary data.</text>
</comment>
<dbReference type="Pfam" id="PF13041">
    <property type="entry name" value="PPR_2"/>
    <property type="match status" value="1"/>
</dbReference>
<comment type="subunit">
    <text evidence="4">Binds to mitochondrial small subunit 15S rRNA.</text>
</comment>
<dbReference type="Proteomes" id="UP000193560">
    <property type="component" value="Unassembled WGS sequence"/>
</dbReference>
<reference evidence="6 7" key="1">
    <citation type="submission" date="2016-07" db="EMBL/GenBank/DDBJ databases">
        <title>Pervasive Adenine N6-methylation of Active Genes in Fungi.</title>
        <authorList>
            <consortium name="DOE Joint Genome Institute"/>
            <person name="Mondo S.J."/>
            <person name="Dannebaum R.O."/>
            <person name="Kuo R.C."/>
            <person name="Labutti K."/>
            <person name="Haridas S."/>
            <person name="Kuo A."/>
            <person name="Salamov A."/>
            <person name="Ahrendt S.R."/>
            <person name="Lipzen A."/>
            <person name="Sullivan W."/>
            <person name="Andreopoulos W.B."/>
            <person name="Clum A."/>
            <person name="Lindquist E."/>
            <person name="Daum C."/>
            <person name="Ramamoorthy G.K."/>
            <person name="Gryganskyi A."/>
            <person name="Culley D."/>
            <person name="Magnuson J.K."/>
            <person name="James T.Y."/>
            <person name="O'Malley M.A."/>
            <person name="Stajich J.E."/>
            <person name="Spatafora J.W."/>
            <person name="Visel A."/>
            <person name="Grigoriev I.V."/>
        </authorList>
    </citation>
    <scope>NUCLEOTIDE SEQUENCE [LARGE SCALE GENOMIC DNA]</scope>
    <source>
        <strain evidence="6 7">NRRL 1336</strain>
    </source>
</reference>
<name>A0A1X2IMM0_9FUNG</name>
<evidence type="ECO:0000256" key="1">
    <source>
        <dbReference type="ARBA" id="ARBA00006192"/>
    </source>
</evidence>
<evidence type="ECO:0000313" key="6">
    <source>
        <dbReference type="EMBL" id="ORZ19021.1"/>
    </source>
</evidence>
<comment type="function">
    <text evidence="3">Regulates mitochondrial small subunit maturation by controlling 15S rRNA 5'-end processing. Localizes to the 5' precursor of the 15S rRNA in a position that is subsequently occupied by mS47 in the mature yeast mtSSU. Uses structure and sequence-specific RNA recognition, binding to a single-stranded region of the precursor and specifically recognizing bases -6 to -1. The exchange of Ccm1 for mS47 is coupled to the irreversible removal of precursor rRNA that is accompanied by conformational changes of the mitoribosomal proteins uS5m and mS26. These conformational changes signal completion of 5'-end rRNA processing through protection of the mature 5'-end of the 15S rRNA and stabilization of mS47. The removal of the 5' precursor together with the dissociation of Ccm1 may be catalyzed by the 5'-3' exoribonuclease Pet127. Involved in the specific removal of group I introns in mitochondrial encoded transcripts.</text>
</comment>
<evidence type="ECO:0000256" key="2">
    <source>
        <dbReference type="ARBA" id="ARBA00022737"/>
    </source>
</evidence>
<evidence type="ECO:0000256" key="5">
    <source>
        <dbReference type="PROSITE-ProRule" id="PRU00708"/>
    </source>
</evidence>
<dbReference type="NCBIfam" id="TIGR00756">
    <property type="entry name" value="PPR"/>
    <property type="match status" value="1"/>
</dbReference>
<dbReference type="PANTHER" id="PTHR47447:SF17">
    <property type="entry name" value="OS12G0638900 PROTEIN"/>
    <property type="match status" value="1"/>
</dbReference>
<dbReference type="Pfam" id="PF01535">
    <property type="entry name" value="PPR"/>
    <property type="match status" value="1"/>
</dbReference>
<dbReference type="OrthoDB" id="185373at2759"/>